<organism evidence="4 5">
    <name type="scientific">Niabella pedocola</name>
    <dbReference type="NCBI Taxonomy" id="1752077"/>
    <lineage>
        <taxon>Bacteria</taxon>
        <taxon>Pseudomonadati</taxon>
        <taxon>Bacteroidota</taxon>
        <taxon>Chitinophagia</taxon>
        <taxon>Chitinophagales</taxon>
        <taxon>Chitinophagaceae</taxon>
        <taxon>Niabella</taxon>
    </lineage>
</organism>
<gene>
    <name evidence="4" type="ORF">LQ567_23190</name>
</gene>
<keyword evidence="2 4" id="KW-0012">Acyltransferase</keyword>
<name>A0ABS8PZE8_9BACT</name>
<keyword evidence="5" id="KW-1185">Reference proteome</keyword>
<dbReference type="PROSITE" id="PS51186">
    <property type="entry name" value="GNAT"/>
    <property type="match status" value="1"/>
</dbReference>
<keyword evidence="1 4" id="KW-0808">Transferase</keyword>
<evidence type="ECO:0000256" key="1">
    <source>
        <dbReference type="ARBA" id="ARBA00022679"/>
    </source>
</evidence>
<proteinExistence type="predicted"/>
<evidence type="ECO:0000259" key="3">
    <source>
        <dbReference type="PROSITE" id="PS51186"/>
    </source>
</evidence>
<dbReference type="Pfam" id="PF00583">
    <property type="entry name" value="Acetyltransf_1"/>
    <property type="match status" value="1"/>
</dbReference>
<sequence>MKIDPVTVTLKNNVTVTIRAAVKADAAGMLDAGWRYLQESPHFITTVNEFNFTKPQEQAWIRSLNESDNSLLLVALYNNKIIGNIQLRGEPRSKIRHNALLGIAIRKQWQAIGLGTALMHTAINWARTKGALKTIWLHVHATNEHAIALYRKMGFREAGRQPYYIKEPDGRFTDNLLMGLLLE</sequence>
<dbReference type="InterPro" id="IPR000182">
    <property type="entry name" value="GNAT_dom"/>
</dbReference>
<accession>A0ABS8PZE8</accession>
<dbReference type="InterPro" id="IPR050832">
    <property type="entry name" value="Bact_Acetyltransf"/>
</dbReference>
<evidence type="ECO:0000313" key="5">
    <source>
        <dbReference type="Proteomes" id="UP001199816"/>
    </source>
</evidence>
<dbReference type="PANTHER" id="PTHR43877">
    <property type="entry name" value="AMINOALKYLPHOSPHONATE N-ACETYLTRANSFERASE-RELATED-RELATED"/>
    <property type="match status" value="1"/>
</dbReference>
<comment type="caution">
    <text evidence="4">The sequence shown here is derived from an EMBL/GenBank/DDBJ whole genome shotgun (WGS) entry which is preliminary data.</text>
</comment>
<evidence type="ECO:0000313" key="4">
    <source>
        <dbReference type="EMBL" id="MCD2425708.1"/>
    </source>
</evidence>
<dbReference type="Gene3D" id="3.40.630.30">
    <property type="match status" value="1"/>
</dbReference>
<dbReference type="InterPro" id="IPR016181">
    <property type="entry name" value="Acyl_CoA_acyltransferase"/>
</dbReference>
<dbReference type="Proteomes" id="UP001199816">
    <property type="component" value="Unassembled WGS sequence"/>
</dbReference>
<feature type="domain" description="N-acetyltransferase" evidence="3">
    <location>
        <begin position="16"/>
        <end position="183"/>
    </location>
</feature>
<dbReference type="CDD" id="cd04301">
    <property type="entry name" value="NAT_SF"/>
    <property type="match status" value="1"/>
</dbReference>
<dbReference type="SUPFAM" id="SSF55729">
    <property type="entry name" value="Acyl-CoA N-acyltransferases (Nat)"/>
    <property type="match status" value="1"/>
</dbReference>
<dbReference type="RefSeq" id="WP_231008265.1">
    <property type="nucleotide sequence ID" value="NZ_JAJNEC010000007.1"/>
</dbReference>
<reference evidence="4 5" key="1">
    <citation type="submission" date="2021-11" db="EMBL/GenBank/DDBJ databases">
        <title>Genomic of Niabella pedocola.</title>
        <authorList>
            <person name="Wu T."/>
        </authorList>
    </citation>
    <scope>NUCLEOTIDE SEQUENCE [LARGE SCALE GENOMIC DNA]</scope>
    <source>
        <strain evidence="4 5">JCM 31011</strain>
    </source>
</reference>
<dbReference type="GO" id="GO:0016746">
    <property type="term" value="F:acyltransferase activity"/>
    <property type="evidence" value="ECO:0007669"/>
    <property type="project" value="UniProtKB-KW"/>
</dbReference>
<dbReference type="EC" id="2.3.1.-" evidence="4"/>
<protein>
    <submittedName>
        <fullName evidence="4">GNAT family N-acetyltransferase</fullName>
        <ecNumber evidence="4">2.3.1.-</ecNumber>
    </submittedName>
</protein>
<evidence type="ECO:0000256" key="2">
    <source>
        <dbReference type="ARBA" id="ARBA00023315"/>
    </source>
</evidence>
<dbReference type="EMBL" id="JAJNEC010000007">
    <property type="protein sequence ID" value="MCD2425708.1"/>
    <property type="molecule type" value="Genomic_DNA"/>
</dbReference>